<accession>A0A6I2QXX7</accession>
<organism evidence="2 3">
    <name type="scientific">Flavonifractor plautii</name>
    <name type="common">Fusobacterium plautii</name>
    <dbReference type="NCBI Taxonomy" id="292800"/>
    <lineage>
        <taxon>Bacteria</taxon>
        <taxon>Bacillati</taxon>
        <taxon>Bacillota</taxon>
        <taxon>Clostridia</taxon>
        <taxon>Eubacteriales</taxon>
        <taxon>Oscillospiraceae</taxon>
        <taxon>Flavonifractor</taxon>
    </lineage>
</organism>
<dbReference type="AlphaFoldDB" id="A0A6I2QXX7"/>
<dbReference type="Pfam" id="PF09979">
    <property type="entry name" value="DUF2213"/>
    <property type="match status" value="1"/>
</dbReference>
<dbReference type="Proteomes" id="UP000434475">
    <property type="component" value="Unassembled WGS sequence"/>
</dbReference>
<reference evidence="2 3" key="1">
    <citation type="journal article" date="2019" name="Nat. Med.">
        <title>A library of human gut bacterial isolates paired with longitudinal multiomics data enables mechanistic microbiome research.</title>
        <authorList>
            <person name="Poyet M."/>
            <person name="Groussin M."/>
            <person name="Gibbons S.M."/>
            <person name="Avila-Pacheco J."/>
            <person name="Jiang X."/>
            <person name="Kearney S.M."/>
            <person name="Perrotta A.R."/>
            <person name="Berdy B."/>
            <person name="Zhao S."/>
            <person name="Lieberman T.D."/>
            <person name="Swanson P.K."/>
            <person name="Smith M."/>
            <person name="Roesemann S."/>
            <person name="Alexander J.E."/>
            <person name="Rich S.A."/>
            <person name="Livny J."/>
            <person name="Vlamakis H."/>
            <person name="Clish C."/>
            <person name="Bullock K."/>
            <person name="Deik A."/>
            <person name="Scott J."/>
            <person name="Pierce K.A."/>
            <person name="Xavier R.J."/>
            <person name="Alm E.J."/>
        </authorList>
    </citation>
    <scope>NUCLEOTIDE SEQUENCE [LARGE SCALE GENOMIC DNA]</scope>
    <source>
        <strain evidence="2 3">BIOML-A2</strain>
    </source>
</reference>
<proteinExistence type="predicted"/>
<dbReference type="InterPro" id="IPR016913">
    <property type="entry name" value="UCP029215"/>
</dbReference>
<feature type="compositionally biased region" description="Basic and acidic residues" evidence="1">
    <location>
        <begin position="254"/>
        <end position="282"/>
    </location>
</feature>
<feature type="compositionally biased region" description="Low complexity" evidence="1">
    <location>
        <begin position="227"/>
        <end position="250"/>
    </location>
</feature>
<evidence type="ECO:0000313" key="2">
    <source>
        <dbReference type="EMBL" id="MSB19044.1"/>
    </source>
</evidence>
<dbReference type="EMBL" id="WKPR01000004">
    <property type="protein sequence ID" value="MSB19044.1"/>
    <property type="molecule type" value="Genomic_DNA"/>
</dbReference>
<name>A0A6I2QXX7_FLAPL</name>
<evidence type="ECO:0000313" key="3">
    <source>
        <dbReference type="Proteomes" id="UP000434475"/>
    </source>
</evidence>
<gene>
    <name evidence="2" type="ORF">GKE97_05875</name>
</gene>
<dbReference type="PIRSF" id="PIRSF029215">
    <property type="entry name" value="UCP029215"/>
    <property type="match status" value="1"/>
</dbReference>
<evidence type="ECO:0000256" key="1">
    <source>
        <dbReference type="SAM" id="MobiDB-lite"/>
    </source>
</evidence>
<sequence length="461" mass="49779">MTQPTLKRVLRLDSIPLDETYWTKEGYLIDHPVVTSTGIFEYTNPDGSIRRELRLPEEVFDPASLASYKGKPVILTHEASVVDKKNVDKEHIGTILSNGYQDGDNVRAEIVIHETDLMKRSGLRELSLGYSLDLDETPGVWNGQPYDAIQRNIRINHLALVDKARAGEKARLNIDGFTRKIKGGKKNMAKTKRNDGAPMSPEDLAASIKAYKERQAARAPGADGDDTTPATGSAPAADTASTASPAAPAAVGGEQKDGDDPVQMVKDRRDRRDSEGDPADMDKAMGVIAQQDEDICTLLDVIEGLQAKQDFDSAAGEGDPKADGDDTTAQDGDGNCTDGDDKGSAINADAADAIFRTRIELVRLGDKLHLDGIETMGVLEAQKAIIRAVNPTMRLDGKSPAYIKAAFDLAKDTMNARKDTNYQRAQMMGGTRRSDGATQKPAGARAARQRMIDNMGNGGNQ</sequence>
<dbReference type="RefSeq" id="WP_172697406.1">
    <property type="nucleotide sequence ID" value="NZ_WKPR01000004.1"/>
</dbReference>
<feature type="region of interest" description="Disordered" evidence="1">
    <location>
        <begin position="213"/>
        <end position="282"/>
    </location>
</feature>
<comment type="caution">
    <text evidence="2">The sequence shown here is derived from an EMBL/GenBank/DDBJ whole genome shotgun (WGS) entry which is preliminary data.</text>
</comment>
<protein>
    <submittedName>
        <fullName evidence="2">DUF2213 domain-containing protein</fullName>
    </submittedName>
</protein>
<feature type="region of interest" description="Disordered" evidence="1">
    <location>
        <begin position="311"/>
        <end position="345"/>
    </location>
</feature>
<feature type="region of interest" description="Disordered" evidence="1">
    <location>
        <begin position="427"/>
        <end position="461"/>
    </location>
</feature>